<dbReference type="EMBL" id="JADOET010000004">
    <property type="protein sequence ID" value="MBF8149680.1"/>
    <property type="molecule type" value="Genomic_DNA"/>
</dbReference>
<dbReference type="InterPro" id="IPR024671">
    <property type="entry name" value="Atg22-like"/>
</dbReference>
<evidence type="ECO:0000256" key="5">
    <source>
        <dbReference type="ARBA" id="ARBA00023136"/>
    </source>
</evidence>
<evidence type="ECO:0000313" key="8">
    <source>
        <dbReference type="EMBL" id="MBF8149680.1"/>
    </source>
</evidence>
<protein>
    <submittedName>
        <fullName evidence="8">MFS transporter</fullName>
    </submittedName>
</protein>
<evidence type="ECO:0000313" key="9">
    <source>
        <dbReference type="Proteomes" id="UP000611215"/>
    </source>
</evidence>
<dbReference type="Pfam" id="PF11700">
    <property type="entry name" value="ATG22"/>
    <property type="match status" value="1"/>
</dbReference>
<keyword evidence="2" id="KW-0813">Transport</keyword>
<dbReference type="InterPro" id="IPR020846">
    <property type="entry name" value="MFS_dom"/>
</dbReference>
<evidence type="ECO:0000256" key="2">
    <source>
        <dbReference type="ARBA" id="ARBA00022448"/>
    </source>
</evidence>
<feature type="transmembrane region" description="Helical" evidence="6">
    <location>
        <begin position="249"/>
        <end position="270"/>
    </location>
</feature>
<feature type="transmembrane region" description="Helical" evidence="6">
    <location>
        <begin position="189"/>
        <end position="208"/>
    </location>
</feature>
<organism evidence="8 9">
    <name type="scientific">Winogradskyella marina</name>
    <dbReference type="NCBI Taxonomy" id="2785530"/>
    <lineage>
        <taxon>Bacteria</taxon>
        <taxon>Pseudomonadati</taxon>
        <taxon>Bacteroidota</taxon>
        <taxon>Flavobacteriia</taxon>
        <taxon>Flavobacteriales</taxon>
        <taxon>Flavobacteriaceae</taxon>
        <taxon>Winogradskyella</taxon>
    </lineage>
</organism>
<evidence type="ECO:0000256" key="6">
    <source>
        <dbReference type="SAM" id="Phobius"/>
    </source>
</evidence>
<feature type="transmembrane region" description="Helical" evidence="6">
    <location>
        <begin position="404"/>
        <end position="423"/>
    </location>
</feature>
<evidence type="ECO:0000259" key="7">
    <source>
        <dbReference type="PROSITE" id="PS50850"/>
    </source>
</evidence>
<keyword evidence="4 6" id="KW-1133">Transmembrane helix</keyword>
<evidence type="ECO:0000256" key="1">
    <source>
        <dbReference type="ARBA" id="ARBA00004127"/>
    </source>
</evidence>
<feature type="transmembrane region" description="Helical" evidence="6">
    <location>
        <begin position="285"/>
        <end position="303"/>
    </location>
</feature>
<evidence type="ECO:0000256" key="3">
    <source>
        <dbReference type="ARBA" id="ARBA00022692"/>
    </source>
</evidence>
<feature type="transmembrane region" description="Helical" evidence="6">
    <location>
        <begin position="20"/>
        <end position="41"/>
    </location>
</feature>
<dbReference type="Gene3D" id="1.20.1250.20">
    <property type="entry name" value="MFS general substrate transporter like domains"/>
    <property type="match status" value="1"/>
</dbReference>
<accession>A0ABS0EGV6</accession>
<feature type="transmembrane region" description="Helical" evidence="6">
    <location>
        <begin position="93"/>
        <end position="111"/>
    </location>
</feature>
<dbReference type="Proteomes" id="UP000611215">
    <property type="component" value="Unassembled WGS sequence"/>
</dbReference>
<dbReference type="SUPFAM" id="SSF103473">
    <property type="entry name" value="MFS general substrate transporter"/>
    <property type="match status" value="1"/>
</dbReference>
<proteinExistence type="predicted"/>
<evidence type="ECO:0000256" key="4">
    <source>
        <dbReference type="ARBA" id="ARBA00022989"/>
    </source>
</evidence>
<feature type="transmembrane region" description="Helical" evidence="6">
    <location>
        <begin position="158"/>
        <end position="177"/>
    </location>
</feature>
<name>A0ABS0EGV6_9FLAO</name>
<dbReference type="InterPro" id="IPR050495">
    <property type="entry name" value="ATG22/LtaA_families"/>
</dbReference>
<keyword evidence="5 6" id="KW-0472">Membrane</keyword>
<comment type="caution">
    <text evidence="8">The sequence shown here is derived from an EMBL/GenBank/DDBJ whole genome shotgun (WGS) entry which is preliminary data.</text>
</comment>
<feature type="transmembrane region" description="Helical" evidence="6">
    <location>
        <begin position="117"/>
        <end position="137"/>
    </location>
</feature>
<feature type="domain" description="Major facilitator superfamily (MFS) profile" evidence="7">
    <location>
        <begin position="245"/>
        <end position="429"/>
    </location>
</feature>
<feature type="transmembrane region" description="Helical" evidence="6">
    <location>
        <begin position="340"/>
        <end position="358"/>
    </location>
</feature>
<feature type="transmembrane region" description="Helical" evidence="6">
    <location>
        <begin position="315"/>
        <end position="334"/>
    </location>
</feature>
<dbReference type="PANTHER" id="PTHR23519:SF1">
    <property type="entry name" value="AUTOPHAGY-RELATED PROTEIN 22"/>
    <property type="match status" value="1"/>
</dbReference>
<dbReference type="PROSITE" id="PS50850">
    <property type="entry name" value="MFS"/>
    <property type="match status" value="1"/>
</dbReference>
<dbReference type="RefSeq" id="WP_195870951.1">
    <property type="nucleotide sequence ID" value="NZ_JADOET010000004.1"/>
</dbReference>
<comment type="subcellular location">
    <subcellularLocation>
        <location evidence="1">Endomembrane system</location>
        <topology evidence="1">Multi-pass membrane protein</topology>
    </subcellularLocation>
</comment>
<dbReference type="InterPro" id="IPR036259">
    <property type="entry name" value="MFS_trans_sf"/>
</dbReference>
<reference evidence="8 9" key="1">
    <citation type="submission" date="2020-11" db="EMBL/GenBank/DDBJ databases">
        <title>Winogradskyella marina sp. nov., isolated from marine sediment.</title>
        <authorList>
            <person name="Bo J."/>
            <person name="Wang S."/>
            <person name="Song X."/>
            <person name="Du Z."/>
        </authorList>
    </citation>
    <scope>NUCLEOTIDE SEQUENCE [LARGE SCALE GENOMIC DNA]</scope>
    <source>
        <strain evidence="8 9">F6397</strain>
    </source>
</reference>
<feature type="transmembrane region" description="Helical" evidence="6">
    <location>
        <begin position="379"/>
        <end position="398"/>
    </location>
</feature>
<keyword evidence="3 6" id="KW-0812">Transmembrane</keyword>
<gene>
    <name evidence="8" type="ORF">ITJ86_07200</name>
</gene>
<dbReference type="PANTHER" id="PTHR23519">
    <property type="entry name" value="AUTOPHAGY-RELATED PROTEIN 22"/>
    <property type="match status" value="1"/>
</dbReference>
<sequence>MSEFKKGSKKLLNAWAFYDWANSVYTLTIASSIFPLFYASLFESKETLVSAFGFTMKQETLITIVTAFTFLVVAVLSPILSGISDYVGNKKNFMKFFCYVGSIGCIGLYWFNLSFIHFSLLFYFMGLIGYWGSLVFYNSYLPDIAFEDQQDSISAKGFSMGYIGSVLLLVVNLIMVMTQEDDADKIEMMRYSFITVGIWWALFSQYTFRILPNGVSSGHKVTKDVVFNGFKELKAVWVQLKQNLRLKRYLNAFFVFSMAVQTIMLMAVYFGEKEINWASDGEKTIGLIVSILVIQLVAILGAILTSRAASKFGNINSLIAINFMWMCLCVYAFFMKSPMQFYIAAGLVGLVMGGVQSLGRSTYSKYLPETEDTASYFSFYDVAEKIGIVIGMFIFAFVSEYSSMRYAILFLFVFFLIGIILLFRVPKEE</sequence>
<keyword evidence="9" id="KW-1185">Reference proteome</keyword>
<feature type="transmembrane region" description="Helical" evidence="6">
    <location>
        <begin position="61"/>
        <end position="81"/>
    </location>
</feature>